<evidence type="ECO:0000256" key="3">
    <source>
        <dbReference type="ARBA" id="ARBA00022989"/>
    </source>
</evidence>
<sequence>MLFYDLLKLVSDIQRPWPNGNSVLFRFKQCIAVYLHSKDPKNTGREHLFNALKYCSALPVILFSALQKWYKTDEVAISEYWITPSNIFNLW</sequence>
<gene>
    <name evidence="6" type="ORF">F8M41_011622</name>
</gene>
<dbReference type="Proteomes" id="UP000439903">
    <property type="component" value="Unassembled WGS sequence"/>
</dbReference>
<dbReference type="Pfam" id="PF03124">
    <property type="entry name" value="EXS"/>
    <property type="match status" value="1"/>
</dbReference>
<keyword evidence="7" id="KW-1185">Reference proteome</keyword>
<evidence type="ECO:0000259" key="5">
    <source>
        <dbReference type="Pfam" id="PF03124"/>
    </source>
</evidence>
<dbReference type="AlphaFoldDB" id="A0A8H4EPU6"/>
<keyword evidence="2" id="KW-0812">Transmembrane</keyword>
<reference evidence="6 7" key="1">
    <citation type="journal article" date="2019" name="Environ. Microbiol.">
        <title>At the nexus of three kingdoms: the genome of the mycorrhizal fungus Gigaspora margarita provides insights into plant, endobacterial and fungal interactions.</title>
        <authorList>
            <person name="Venice F."/>
            <person name="Ghignone S."/>
            <person name="Salvioli di Fossalunga A."/>
            <person name="Amselem J."/>
            <person name="Novero M."/>
            <person name="Xianan X."/>
            <person name="Sedzielewska Toro K."/>
            <person name="Morin E."/>
            <person name="Lipzen A."/>
            <person name="Grigoriev I.V."/>
            <person name="Henrissat B."/>
            <person name="Martin F.M."/>
            <person name="Bonfante P."/>
        </authorList>
    </citation>
    <scope>NUCLEOTIDE SEQUENCE [LARGE SCALE GENOMIC DNA]</scope>
    <source>
        <strain evidence="6 7">BEG34</strain>
    </source>
</reference>
<dbReference type="EMBL" id="WTPW01000239">
    <property type="protein sequence ID" value="KAF0531893.1"/>
    <property type="molecule type" value="Genomic_DNA"/>
</dbReference>
<evidence type="ECO:0000256" key="2">
    <source>
        <dbReference type="ARBA" id="ARBA00022692"/>
    </source>
</evidence>
<comment type="subcellular location">
    <subcellularLocation>
        <location evidence="1">Membrane</location>
        <topology evidence="1">Multi-pass membrane protein</topology>
    </subcellularLocation>
</comment>
<keyword evidence="3" id="KW-1133">Transmembrane helix</keyword>
<evidence type="ECO:0000313" key="7">
    <source>
        <dbReference type="Proteomes" id="UP000439903"/>
    </source>
</evidence>
<feature type="domain" description="EXS" evidence="5">
    <location>
        <begin position="24"/>
        <end position="84"/>
    </location>
</feature>
<evidence type="ECO:0000256" key="4">
    <source>
        <dbReference type="ARBA" id="ARBA00023136"/>
    </source>
</evidence>
<keyword evidence="4" id="KW-0472">Membrane</keyword>
<organism evidence="6 7">
    <name type="scientific">Gigaspora margarita</name>
    <dbReference type="NCBI Taxonomy" id="4874"/>
    <lineage>
        <taxon>Eukaryota</taxon>
        <taxon>Fungi</taxon>
        <taxon>Fungi incertae sedis</taxon>
        <taxon>Mucoromycota</taxon>
        <taxon>Glomeromycotina</taxon>
        <taxon>Glomeromycetes</taxon>
        <taxon>Diversisporales</taxon>
        <taxon>Gigasporaceae</taxon>
        <taxon>Gigaspora</taxon>
    </lineage>
</organism>
<evidence type="ECO:0000313" key="6">
    <source>
        <dbReference type="EMBL" id="KAF0531893.1"/>
    </source>
</evidence>
<comment type="caution">
    <text evidence="6">The sequence shown here is derived from an EMBL/GenBank/DDBJ whole genome shotgun (WGS) entry which is preliminary data.</text>
</comment>
<proteinExistence type="predicted"/>
<name>A0A8H4EPU6_GIGMA</name>
<dbReference type="GO" id="GO:0016020">
    <property type="term" value="C:membrane"/>
    <property type="evidence" value="ECO:0007669"/>
    <property type="project" value="UniProtKB-SubCell"/>
</dbReference>
<accession>A0A8H4EPU6</accession>
<protein>
    <submittedName>
        <fullName evidence="6">EXS-domain-containing protein</fullName>
    </submittedName>
</protein>
<dbReference type="OrthoDB" id="2159384at2759"/>
<dbReference type="InterPro" id="IPR004342">
    <property type="entry name" value="EXS_C"/>
</dbReference>
<evidence type="ECO:0000256" key="1">
    <source>
        <dbReference type="ARBA" id="ARBA00004141"/>
    </source>
</evidence>